<evidence type="ECO:0000256" key="1">
    <source>
        <dbReference type="ARBA" id="ARBA00022729"/>
    </source>
</evidence>
<reference evidence="2 3" key="1">
    <citation type="submission" date="2017-08" db="EMBL/GenBank/DDBJ databases">
        <title>Draft Genome Sequence of Hafnia alvei CITHA-6 Isolated from Raw Bovine Milk.</title>
        <authorList>
            <person name="Culligan E.P."/>
            <person name="Mcsweeney A."/>
            <person name="O'Doherty C."/>
            <person name="Gleeson E."/>
            <person name="O'Riordan D."/>
            <person name="Sleator R.D."/>
        </authorList>
    </citation>
    <scope>NUCLEOTIDE SEQUENCE [LARGE SCALE GENOMIC DNA]</scope>
    <source>
        <strain evidence="2 3">CITHA-6</strain>
    </source>
</reference>
<dbReference type="Gene3D" id="3.40.190.170">
    <property type="entry name" value="Bacterial extracellular solute-binding protein, family 7"/>
    <property type="match status" value="1"/>
</dbReference>
<organism evidence="2 3">
    <name type="scientific">Hafnia paralvei</name>
    <dbReference type="NCBI Taxonomy" id="546367"/>
    <lineage>
        <taxon>Bacteria</taxon>
        <taxon>Pseudomonadati</taxon>
        <taxon>Pseudomonadota</taxon>
        <taxon>Gammaproteobacteria</taxon>
        <taxon>Enterobacterales</taxon>
        <taxon>Hafniaceae</taxon>
        <taxon>Hafnia</taxon>
    </lineage>
</organism>
<keyword evidence="3" id="KW-1185">Reference proteome</keyword>
<dbReference type="Proteomes" id="UP000218796">
    <property type="component" value="Unassembled WGS sequence"/>
</dbReference>
<evidence type="ECO:0000313" key="3">
    <source>
        <dbReference type="Proteomes" id="UP000218796"/>
    </source>
</evidence>
<sequence length="346" mass="38586">MELTNRLLPILLAGFLLPNTVLAAKTLKYSDHEALGGARTQFINDVFFSSIENESHGRLKIEPHWGGELGAGYDALVLVGQGTKADMAIVVPEYTAKQLPLHQIFKSFPVGPAADRQVDFFRRVYTQLPVFPLELEKNNVVNLYFATGYPVAFFSTKPMTSLADVKGGTWRSASFWHQDFLTNAGAKAVTMPWGDRTRKALQSGALDGIMVNLDSGYDVEAHKTSPHILISKNLWLGHIYLLVMNKNTWDGLEKQDQEAIQRAAEIAYKKQGAVMDSSLTAQIADMRQEGAKVQFLSADKLQQWKTLSRYQEVQENWLKEQENAGVKDASATMMKVSQMINGAMKE</sequence>
<dbReference type="InterPro" id="IPR038404">
    <property type="entry name" value="TRAP_DctP_sf"/>
</dbReference>
<dbReference type="OrthoDB" id="9769667at2"/>
<dbReference type="PANTHER" id="PTHR33376:SF15">
    <property type="entry name" value="BLL6794 PROTEIN"/>
    <property type="match status" value="1"/>
</dbReference>
<dbReference type="InterPro" id="IPR018389">
    <property type="entry name" value="DctP_fam"/>
</dbReference>
<dbReference type="PANTHER" id="PTHR33376">
    <property type="match status" value="1"/>
</dbReference>
<accession>A0A2A2MG38</accession>
<dbReference type="AlphaFoldDB" id="A0A2A2MG38"/>
<dbReference type="NCBIfam" id="NF037995">
    <property type="entry name" value="TRAP_S1"/>
    <property type="match status" value="1"/>
</dbReference>
<gene>
    <name evidence="2" type="ORF">CJD50_08610</name>
</gene>
<dbReference type="GO" id="GO:0055085">
    <property type="term" value="P:transmembrane transport"/>
    <property type="evidence" value="ECO:0007669"/>
    <property type="project" value="InterPro"/>
</dbReference>
<evidence type="ECO:0000313" key="2">
    <source>
        <dbReference type="EMBL" id="PAV97695.1"/>
    </source>
</evidence>
<proteinExistence type="predicted"/>
<name>A0A2A2MG38_9GAMM</name>
<comment type="caution">
    <text evidence="2">The sequence shown here is derived from an EMBL/GenBank/DDBJ whole genome shotgun (WGS) entry which is preliminary data.</text>
</comment>
<dbReference type="EMBL" id="NQMS01000002">
    <property type="protein sequence ID" value="PAV97695.1"/>
    <property type="molecule type" value="Genomic_DNA"/>
</dbReference>
<keyword evidence="1" id="KW-0732">Signal</keyword>
<dbReference type="RefSeq" id="WP_039186670.1">
    <property type="nucleotide sequence ID" value="NZ_CAUFSP010000008.1"/>
</dbReference>
<dbReference type="Pfam" id="PF03480">
    <property type="entry name" value="DctP"/>
    <property type="match status" value="1"/>
</dbReference>
<protein>
    <submittedName>
        <fullName evidence="2">ABC transporter substrate-binding protein</fullName>
    </submittedName>
</protein>